<dbReference type="GO" id="GO:0000049">
    <property type="term" value="F:tRNA binding"/>
    <property type="evidence" value="ECO:0007669"/>
    <property type="project" value="InterPro"/>
</dbReference>
<dbReference type="Proteomes" id="UP000035760">
    <property type="component" value="Unassembled WGS sequence"/>
</dbReference>
<reference evidence="10" key="2">
    <citation type="submission" date="2014-03" db="EMBL/GenBank/DDBJ databases">
        <title>Candidatus Competibacter-lineage genomes retrieved from metagenomes reveal functional metabolic diversity.</title>
        <authorList>
            <person name="McIlroy S.J."/>
            <person name="Albertsen M."/>
            <person name="Andresen E.K."/>
            <person name="Saunders A.M."/>
            <person name="Kristiansen R."/>
            <person name="Stokholm-Bjerregaard M."/>
            <person name="Nielsen K.L."/>
            <person name="Nielsen P.H."/>
        </authorList>
    </citation>
    <scope>NUCLEOTIDE SEQUENCE</scope>
    <source>
        <strain evidence="10">Run_A_D11</strain>
    </source>
</reference>
<dbReference type="EMBL" id="CBTJ020000088">
    <property type="protein sequence ID" value="CDI03983.1"/>
    <property type="molecule type" value="Genomic_DNA"/>
</dbReference>
<dbReference type="OrthoDB" id="9807503at2"/>
<feature type="domain" description="Glutamyl/glutaminyl-tRNA synthetase class Ib catalytic" evidence="8">
    <location>
        <begin position="6"/>
        <end position="318"/>
    </location>
</feature>
<dbReference type="PANTHER" id="PTHR43311:SF2">
    <property type="entry name" value="GLUTAMATE--TRNA LIGASE, MITOCHONDRIAL-RELATED"/>
    <property type="match status" value="1"/>
</dbReference>
<dbReference type="Gene3D" id="1.10.10.350">
    <property type="match status" value="1"/>
</dbReference>
<keyword evidence="7" id="KW-0963">Cytoplasm</keyword>
<dbReference type="CDD" id="cd00808">
    <property type="entry name" value="GluRS_core"/>
    <property type="match status" value="1"/>
</dbReference>
<protein>
    <recommendedName>
        <fullName evidence="7">Glutamate--tRNA ligase</fullName>
        <ecNumber evidence="7">6.1.1.17</ecNumber>
    </recommendedName>
    <alternativeName>
        <fullName evidence="7">Glutamyl-tRNA synthetase</fullName>
        <shortName evidence="7">GluRS</shortName>
    </alternativeName>
</protein>
<keyword evidence="4 7" id="KW-0067">ATP-binding</keyword>
<evidence type="ECO:0000259" key="8">
    <source>
        <dbReference type="Pfam" id="PF00749"/>
    </source>
</evidence>
<feature type="binding site" evidence="7">
    <location>
        <position position="256"/>
    </location>
    <ligand>
        <name>ATP</name>
        <dbReference type="ChEBI" id="CHEBI:30616"/>
    </ligand>
</feature>
<proteinExistence type="inferred from homology"/>
<dbReference type="PANTHER" id="PTHR43311">
    <property type="entry name" value="GLUTAMATE--TRNA LIGASE"/>
    <property type="match status" value="1"/>
</dbReference>
<dbReference type="InterPro" id="IPR020751">
    <property type="entry name" value="aa-tRNA-synth_I_codon-bd_sub2"/>
</dbReference>
<keyword evidence="3 7" id="KW-0547">Nucleotide-binding</keyword>
<accession>W6ME47</accession>
<evidence type="ECO:0000313" key="11">
    <source>
        <dbReference type="Proteomes" id="UP000035760"/>
    </source>
</evidence>
<dbReference type="InterPro" id="IPR049940">
    <property type="entry name" value="GluQ/Sye"/>
</dbReference>
<dbReference type="Pfam" id="PF19269">
    <property type="entry name" value="Anticodon_2"/>
    <property type="match status" value="1"/>
</dbReference>
<dbReference type="InterPro" id="IPR014729">
    <property type="entry name" value="Rossmann-like_a/b/a_fold"/>
</dbReference>
<dbReference type="InterPro" id="IPR033910">
    <property type="entry name" value="GluRS_core"/>
</dbReference>
<feature type="domain" description="Aminoacyl-tRNA synthetase class I anticodon-binding" evidence="9">
    <location>
        <begin position="414"/>
        <end position="466"/>
    </location>
</feature>
<dbReference type="InterPro" id="IPR000924">
    <property type="entry name" value="Glu/Gln-tRNA-synth"/>
</dbReference>
<dbReference type="InterPro" id="IPR008925">
    <property type="entry name" value="aa_tRNA-synth_I_cd-bd_sf"/>
</dbReference>
<dbReference type="RefSeq" id="WP_048675562.1">
    <property type="nucleotide sequence ID" value="NZ_CBTJ020000088.1"/>
</dbReference>
<sequence length="468" mass="52156">MTIANIKTRFAPSPTGFLHLGNVRTALFSALLARRWQGIFLLRIEDTDRERSRAEYVDALLDDLRWLGLQWQEGPERGGPQAPYAQSEREAIYEEYYGQLEDTGRIYPCFCTPTELTVSRKAQLAAGRPPRYSGTCARLSPADRRARLERGLSPSLRFQVPNGQTVEFTDLVRGPQRFASDDIGDFVIRRADGTPQFFFANAVDDALMGVTHVLRGEDHLTNTPRQVLLLEALGLPVPHYGHLALIVGSDGGPLSKRSGDLSVRELRAQGYLPEVLLNYLARLGHSYEQDTWLNVNELAAGFSPDHLGRAPARFDEAHLLHWQAEGVQRATYEQLWDWVGTGVRDQVPEEVTEAFIATVRPNIRFPADALFWAERFFGVELARSVESETAITAAGSGFFGHALAAYDQYGADYPALTANLRERTGLKGKPLFMPLRAALTGETHGPELARILALLPAETIRRRLQACC</sequence>
<keyword evidence="11" id="KW-1185">Reference proteome</keyword>
<dbReference type="GO" id="GO:0005829">
    <property type="term" value="C:cytosol"/>
    <property type="evidence" value="ECO:0007669"/>
    <property type="project" value="TreeGrafter"/>
</dbReference>
<dbReference type="SUPFAM" id="SSF48163">
    <property type="entry name" value="An anticodon-binding domain of class I aminoacyl-tRNA synthetases"/>
    <property type="match status" value="1"/>
</dbReference>
<comment type="similarity">
    <text evidence="1 7">Belongs to the class-I aminoacyl-tRNA synthetase family. Glutamate--tRNA ligase type 1 subfamily.</text>
</comment>
<dbReference type="NCBIfam" id="TIGR00464">
    <property type="entry name" value="gltX_bact"/>
    <property type="match status" value="1"/>
</dbReference>
<dbReference type="STRING" id="1400863.BN873_770016"/>
<dbReference type="EC" id="6.1.1.17" evidence="7"/>
<dbReference type="InterPro" id="IPR001412">
    <property type="entry name" value="aa-tRNA-synth_I_CS"/>
</dbReference>
<evidence type="ECO:0000256" key="1">
    <source>
        <dbReference type="ARBA" id="ARBA00007894"/>
    </source>
</evidence>
<dbReference type="GO" id="GO:0008270">
    <property type="term" value="F:zinc ion binding"/>
    <property type="evidence" value="ECO:0007669"/>
    <property type="project" value="InterPro"/>
</dbReference>
<comment type="caution">
    <text evidence="7">Lacks conserved residue(s) required for the propagation of feature annotation.</text>
</comment>
<evidence type="ECO:0000259" key="9">
    <source>
        <dbReference type="Pfam" id="PF19269"/>
    </source>
</evidence>
<comment type="function">
    <text evidence="7">Catalyzes the attachment of glutamate to tRNA(Glu) in a two-step reaction: glutamate is first activated by ATP to form Glu-AMP and then transferred to the acceptor end of tRNA(Glu).</text>
</comment>
<name>W6ME47_9GAMM</name>
<comment type="subcellular location">
    <subcellularLocation>
        <location evidence="7">Cytoplasm</location>
    </subcellularLocation>
</comment>
<keyword evidence="5 7" id="KW-0648">Protein biosynthesis</keyword>
<feature type="short sequence motif" description="'HIGH' region" evidence="7">
    <location>
        <begin position="12"/>
        <end position="22"/>
    </location>
</feature>
<keyword evidence="2 7" id="KW-0436">Ligase</keyword>
<organism evidence="10 11">
    <name type="scientific">Candidatus Competibacter denitrificans Run_A_D11</name>
    <dbReference type="NCBI Taxonomy" id="1400863"/>
    <lineage>
        <taxon>Bacteria</taxon>
        <taxon>Pseudomonadati</taxon>
        <taxon>Pseudomonadota</taxon>
        <taxon>Gammaproteobacteria</taxon>
        <taxon>Candidatus Competibacteraceae</taxon>
        <taxon>Candidatus Competibacter</taxon>
    </lineage>
</organism>
<dbReference type="InterPro" id="IPR045462">
    <property type="entry name" value="aa-tRNA-synth_I_cd-bd"/>
</dbReference>
<evidence type="ECO:0000313" key="10">
    <source>
        <dbReference type="EMBL" id="CDI03983.1"/>
    </source>
</evidence>
<evidence type="ECO:0000256" key="4">
    <source>
        <dbReference type="ARBA" id="ARBA00022840"/>
    </source>
</evidence>
<dbReference type="GO" id="GO:0005524">
    <property type="term" value="F:ATP binding"/>
    <property type="evidence" value="ECO:0007669"/>
    <property type="project" value="UniProtKB-UniRule"/>
</dbReference>
<dbReference type="HAMAP" id="MF_00022">
    <property type="entry name" value="Glu_tRNA_synth_type1"/>
    <property type="match status" value="1"/>
</dbReference>
<dbReference type="InterPro" id="IPR004527">
    <property type="entry name" value="Glu-tRNA-ligase_bac/mito"/>
</dbReference>
<evidence type="ECO:0000256" key="2">
    <source>
        <dbReference type="ARBA" id="ARBA00022598"/>
    </source>
</evidence>
<evidence type="ECO:0000256" key="5">
    <source>
        <dbReference type="ARBA" id="ARBA00022917"/>
    </source>
</evidence>
<reference evidence="10" key="1">
    <citation type="submission" date="2013-07" db="EMBL/GenBank/DDBJ databases">
        <authorList>
            <person name="McIlroy S."/>
        </authorList>
    </citation>
    <scope>NUCLEOTIDE SEQUENCE [LARGE SCALE GENOMIC DNA]</scope>
    <source>
        <strain evidence="10">Run_A_D11</strain>
    </source>
</reference>
<dbReference type="AlphaFoldDB" id="W6ME47"/>
<comment type="subunit">
    <text evidence="7">Monomer.</text>
</comment>
<dbReference type="Pfam" id="PF00749">
    <property type="entry name" value="tRNA-synt_1c"/>
    <property type="match status" value="1"/>
</dbReference>
<gene>
    <name evidence="7 10" type="primary">gltX</name>
    <name evidence="10" type="ORF">BN873_770016</name>
</gene>
<dbReference type="GO" id="GO:0006424">
    <property type="term" value="P:glutamyl-tRNA aminoacylation"/>
    <property type="evidence" value="ECO:0007669"/>
    <property type="project" value="UniProtKB-UniRule"/>
</dbReference>
<dbReference type="Gene3D" id="3.40.50.620">
    <property type="entry name" value="HUPs"/>
    <property type="match status" value="1"/>
</dbReference>
<evidence type="ECO:0000256" key="7">
    <source>
        <dbReference type="HAMAP-Rule" id="MF_00022"/>
    </source>
</evidence>
<evidence type="ECO:0000256" key="3">
    <source>
        <dbReference type="ARBA" id="ARBA00022741"/>
    </source>
</evidence>
<dbReference type="InterPro" id="IPR020058">
    <property type="entry name" value="Glu/Gln-tRNA-synth_Ib_cat-dom"/>
</dbReference>
<dbReference type="PROSITE" id="PS00178">
    <property type="entry name" value="AA_TRNA_LIGASE_I"/>
    <property type="match status" value="1"/>
</dbReference>
<keyword evidence="6 7" id="KW-0030">Aminoacyl-tRNA synthetase</keyword>
<comment type="caution">
    <text evidence="10">The sequence shown here is derived from an EMBL/GenBank/DDBJ whole genome shotgun (WGS) entry which is preliminary data.</text>
</comment>
<comment type="catalytic activity">
    <reaction evidence="7">
        <text>tRNA(Glu) + L-glutamate + ATP = L-glutamyl-tRNA(Glu) + AMP + diphosphate</text>
        <dbReference type="Rhea" id="RHEA:23540"/>
        <dbReference type="Rhea" id="RHEA-COMP:9663"/>
        <dbReference type="Rhea" id="RHEA-COMP:9680"/>
        <dbReference type="ChEBI" id="CHEBI:29985"/>
        <dbReference type="ChEBI" id="CHEBI:30616"/>
        <dbReference type="ChEBI" id="CHEBI:33019"/>
        <dbReference type="ChEBI" id="CHEBI:78442"/>
        <dbReference type="ChEBI" id="CHEBI:78520"/>
        <dbReference type="ChEBI" id="CHEBI:456215"/>
        <dbReference type="EC" id="6.1.1.17"/>
    </reaction>
</comment>
<dbReference type="PRINTS" id="PR00987">
    <property type="entry name" value="TRNASYNTHGLU"/>
</dbReference>
<evidence type="ECO:0000256" key="6">
    <source>
        <dbReference type="ARBA" id="ARBA00023146"/>
    </source>
</evidence>
<feature type="short sequence motif" description="'KMSKS' region" evidence="7">
    <location>
        <begin position="253"/>
        <end position="257"/>
    </location>
</feature>
<dbReference type="GO" id="GO:0004818">
    <property type="term" value="F:glutamate-tRNA ligase activity"/>
    <property type="evidence" value="ECO:0007669"/>
    <property type="project" value="UniProtKB-UniRule"/>
</dbReference>
<dbReference type="SUPFAM" id="SSF52374">
    <property type="entry name" value="Nucleotidylyl transferase"/>
    <property type="match status" value="1"/>
</dbReference>